<accession>A0ACA9Y9U2</accession>
<comment type="caution">
    <text evidence="1">The sequence shown here is derived from an EMBL/GenBank/DDBJ whole genome shotgun (WGS) entry which is preliminary data.</text>
</comment>
<reference evidence="1" key="1">
    <citation type="submission" date="2022-06" db="EMBL/GenBank/DDBJ databases">
        <authorList>
            <person name="Legras J.-L."/>
            <person name="Devillers H."/>
            <person name="Grondin C."/>
        </authorList>
    </citation>
    <scope>NUCLEOTIDE SEQUENCE</scope>
    <source>
        <strain evidence="1">CLIB 1444</strain>
    </source>
</reference>
<organism evidence="1 2">
    <name type="scientific">[Candida] jaroonii</name>
    <dbReference type="NCBI Taxonomy" id="467808"/>
    <lineage>
        <taxon>Eukaryota</taxon>
        <taxon>Fungi</taxon>
        <taxon>Dikarya</taxon>
        <taxon>Ascomycota</taxon>
        <taxon>Saccharomycotina</taxon>
        <taxon>Pichiomycetes</taxon>
        <taxon>Debaryomycetaceae</taxon>
        <taxon>Yamadazyma</taxon>
    </lineage>
</organism>
<proteinExistence type="predicted"/>
<dbReference type="EMBL" id="CALSDN010000006">
    <property type="protein sequence ID" value="CAH6721587.1"/>
    <property type="molecule type" value="Genomic_DNA"/>
</dbReference>
<dbReference type="Proteomes" id="UP001152531">
    <property type="component" value="Unassembled WGS sequence"/>
</dbReference>
<sequence length="137" mass="15662">MLTYKDVITGEDLFSEMYPVNLVDDAVYEVGLITEDKNLVEEFNLQPINLDKRAIANRFNKFSKAVTKYLNASDSDSDAASRFQKGSSSYLKKILNELSRYNFYTGPSGNEEGMVIMVRDEETALVWKYGVQHHETE</sequence>
<keyword evidence="2" id="KW-1185">Reference proteome</keyword>
<gene>
    <name evidence="1" type="ORF">CLIB1444_06S05600</name>
</gene>
<evidence type="ECO:0000313" key="1">
    <source>
        <dbReference type="EMBL" id="CAH6721587.1"/>
    </source>
</evidence>
<protein>
    <submittedName>
        <fullName evidence="1">Translationally-controlled tumor protein homolog</fullName>
    </submittedName>
</protein>
<evidence type="ECO:0000313" key="2">
    <source>
        <dbReference type="Proteomes" id="UP001152531"/>
    </source>
</evidence>
<name>A0ACA9Y9U2_9ASCO</name>